<dbReference type="Pfam" id="PF00977">
    <property type="entry name" value="His_biosynth"/>
    <property type="match status" value="1"/>
</dbReference>
<evidence type="ECO:0000256" key="1">
    <source>
        <dbReference type="ARBA" id="ARBA00009667"/>
    </source>
</evidence>
<dbReference type="EMBL" id="LHYF01000002">
    <property type="protein sequence ID" value="KXB07412.1"/>
    <property type="molecule type" value="Genomic_DNA"/>
</dbReference>
<dbReference type="AlphaFoldDB" id="A0A133VLT4"/>
<dbReference type="Proteomes" id="UP000070404">
    <property type="component" value="Unassembled WGS sequence"/>
</dbReference>
<protein>
    <recommendedName>
        <fullName evidence="5">HisA/hisF family protein</fullName>
    </recommendedName>
</protein>
<proteinExistence type="inferred from homology"/>
<evidence type="ECO:0000256" key="2">
    <source>
        <dbReference type="RuleBase" id="RU003657"/>
    </source>
</evidence>
<dbReference type="PANTHER" id="PTHR43090">
    <property type="entry name" value="1-(5-PHOSPHORIBOSYL)-5-[(5-PHOSPHORIBOSYLAMINO)METHYLIDENEAMINO] IMIDAZOLE-4-CARBOXAMIDE ISOMERASE"/>
    <property type="match status" value="1"/>
</dbReference>
<dbReference type="InterPro" id="IPR013785">
    <property type="entry name" value="Aldolase_TIM"/>
</dbReference>
<keyword evidence="4" id="KW-1185">Reference proteome</keyword>
<dbReference type="InterPro" id="IPR044524">
    <property type="entry name" value="Isoase_HisA-like"/>
</dbReference>
<dbReference type="InterPro" id="IPR006062">
    <property type="entry name" value="His_biosynth"/>
</dbReference>
<dbReference type="GO" id="GO:0003949">
    <property type="term" value="F:1-(5-phosphoribosyl)-5-[(5-phosphoribosylamino)methylideneamino]imidazole-4-carboxamide isomerase activity"/>
    <property type="evidence" value="ECO:0007669"/>
    <property type="project" value="InterPro"/>
</dbReference>
<comment type="similarity">
    <text evidence="1 2">Belongs to the HisA/HisF family.</text>
</comment>
<evidence type="ECO:0000313" key="4">
    <source>
        <dbReference type="Proteomes" id="UP000070404"/>
    </source>
</evidence>
<sequence length="239" mass="25951">MRIIPVIDLLDETVIHAKSGEREKYEPVDSVLTDSANPLDIASKFEKLGFDELYIADLDAILNENKNNREIIRKISSDTSLDIILDAGFGNSKQVGPYVESGVEKVVLATETLVEFEEVKKTIEEHSMPVVGSIDMKGEKILANSLQGDLSFSRVLQDFENNGASELILLSLKKVGTSSGPDEKSLKKALRTVNLPIILGGGVRSVEDLKKIKKNGAVGGLVATALHNGSIKPNQVKKL</sequence>
<evidence type="ECO:0000313" key="3">
    <source>
        <dbReference type="EMBL" id="KXB07412.1"/>
    </source>
</evidence>
<evidence type="ECO:0008006" key="5">
    <source>
        <dbReference type="Google" id="ProtNLM"/>
    </source>
</evidence>
<comment type="caution">
    <text evidence="3">The sequence shown here is derived from an EMBL/GenBank/DDBJ whole genome shotgun (WGS) entry which is preliminary data.</text>
</comment>
<keyword evidence="2" id="KW-0028">Amino-acid biosynthesis</keyword>
<organism evidence="3 4">
    <name type="scientific">candidate division MSBL1 archaeon SCGC-AAA382C18</name>
    <dbReference type="NCBI Taxonomy" id="1698281"/>
    <lineage>
        <taxon>Archaea</taxon>
        <taxon>Methanobacteriati</taxon>
        <taxon>Methanobacteriota</taxon>
        <taxon>candidate division MSBL1</taxon>
    </lineage>
</organism>
<dbReference type="CDD" id="cd04723">
    <property type="entry name" value="HisA_HisF"/>
    <property type="match status" value="1"/>
</dbReference>
<reference evidence="3 4" key="1">
    <citation type="journal article" date="2016" name="Sci. Rep.">
        <title>Metabolic traits of an uncultured archaeal lineage -MSBL1- from brine pools of the Red Sea.</title>
        <authorList>
            <person name="Mwirichia R."/>
            <person name="Alam I."/>
            <person name="Rashid M."/>
            <person name="Vinu M."/>
            <person name="Ba-Alawi W."/>
            <person name="Anthony Kamau A."/>
            <person name="Kamanda Ngugi D."/>
            <person name="Goker M."/>
            <person name="Klenk H.P."/>
            <person name="Bajic V."/>
            <person name="Stingl U."/>
        </authorList>
    </citation>
    <scope>NUCLEOTIDE SEQUENCE [LARGE SCALE GENOMIC DNA]</scope>
    <source>
        <strain evidence="3">SCGC-AAA382C18</strain>
    </source>
</reference>
<dbReference type="GO" id="GO:0005737">
    <property type="term" value="C:cytoplasm"/>
    <property type="evidence" value="ECO:0007669"/>
    <property type="project" value="TreeGrafter"/>
</dbReference>
<name>A0A133VLT4_9EURY</name>
<dbReference type="PANTHER" id="PTHR43090:SF2">
    <property type="entry name" value="1-(5-PHOSPHORIBOSYL)-5-[(5-PHOSPHORIBOSYLAMINO)METHYLIDENEAMINO] IMIDAZOLE-4-CARBOXAMIDE ISOMERASE"/>
    <property type="match status" value="1"/>
</dbReference>
<dbReference type="InterPro" id="IPR011060">
    <property type="entry name" value="RibuloseP-bd_barrel"/>
</dbReference>
<dbReference type="Gene3D" id="3.20.20.70">
    <property type="entry name" value="Aldolase class I"/>
    <property type="match status" value="1"/>
</dbReference>
<accession>A0A133VLT4</accession>
<gene>
    <name evidence="3" type="ORF">AKJ52_00235</name>
</gene>
<dbReference type="GO" id="GO:0000105">
    <property type="term" value="P:L-histidine biosynthetic process"/>
    <property type="evidence" value="ECO:0007669"/>
    <property type="project" value="UniProtKB-KW"/>
</dbReference>
<dbReference type="GO" id="GO:0000162">
    <property type="term" value="P:L-tryptophan biosynthetic process"/>
    <property type="evidence" value="ECO:0007669"/>
    <property type="project" value="TreeGrafter"/>
</dbReference>
<dbReference type="SUPFAM" id="SSF51366">
    <property type="entry name" value="Ribulose-phoshate binding barrel"/>
    <property type="match status" value="1"/>
</dbReference>
<keyword evidence="2" id="KW-0368">Histidine biosynthesis</keyword>